<evidence type="ECO:0000313" key="3">
    <source>
        <dbReference type="Proteomes" id="UP000691718"/>
    </source>
</evidence>
<dbReference type="AlphaFoldDB" id="A0A8S3XIC4"/>
<evidence type="ECO:0000313" key="2">
    <source>
        <dbReference type="EMBL" id="CAG5026742.1"/>
    </source>
</evidence>
<keyword evidence="3" id="KW-1185">Reference proteome</keyword>
<dbReference type="Pfam" id="PF00078">
    <property type="entry name" value="RVT_1"/>
    <property type="match status" value="1"/>
</dbReference>
<sequence length="176" mass="20729">MSILQSRLSPEIDKYQPIEQAGFRSGFSTTDHIQVLQQVMEKYKEFNRPLYIAFIDYAKAFDTISQNAIWEAIKKYHINQNYIRVLKNIYEGSVSQVKLETRGLDIPICRGVRQGDPLSPKLFIMVLQYIFDNLNWQLDGIRVNQDQLTHLRFADDFVLFAETSKRLEKNDKYSKR</sequence>
<comment type="caution">
    <text evidence="2">The sequence shown here is derived from an EMBL/GenBank/DDBJ whole genome shotgun (WGS) entry which is preliminary data.</text>
</comment>
<dbReference type="CDD" id="cd01650">
    <property type="entry name" value="RT_nLTR_like"/>
    <property type="match status" value="1"/>
</dbReference>
<dbReference type="Proteomes" id="UP000691718">
    <property type="component" value="Unassembled WGS sequence"/>
</dbReference>
<protein>
    <submittedName>
        <fullName evidence="2">(apollo) hypothetical protein</fullName>
    </submittedName>
</protein>
<dbReference type="InterPro" id="IPR000477">
    <property type="entry name" value="RT_dom"/>
</dbReference>
<gene>
    <name evidence="2" type="ORF">PAPOLLO_LOCUS18678</name>
</gene>
<name>A0A8S3XIC4_PARAO</name>
<reference evidence="2" key="1">
    <citation type="submission" date="2021-04" db="EMBL/GenBank/DDBJ databases">
        <authorList>
            <person name="Tunstrom K."/>
        </authorList>
    </citation>
    <scope>NUCLEOTIDE SEQUENCE</scope>
</reference>
<organism evidence="2 3">
    <name type="scientific">Parnassius apollo</name>
    <name type="common">Apollo butterfly</name>
    <name type="synonym">Papilio apollo</name>
    <dbReference type="NCBI Taxonomy" id="110799"/>
    <lineage>
        <taxon>Eukaryota</taxon>
        <taxon>Metazoa</taxon>
        <taxon>Ecdysozoa</taxon>
        <taxon>Arthropoda</taxon>
        <taxon>Hexapoda</taxon>
        <taxon>Insecta</taxon>
        <taxon>Pterygota</taxon>
        <taxon>Neoptera</taxon>
        <taxon>Endopterygota</taxon>
        <taxon>Lepidoptera</taxon>
        <taxon>Glossata</taxon>
        <taxon>Ditrysia</taxon>
        <taxon>Papilionoidea</taxon>
        <taxon>Papilionidae</taxon>
        <taxon>Parnassiinae</taxon>
        <taxon>Parnassini</taxon>
        <taxon>Parnassius</taxon>
        <taxon>Parnassius</taxon>
    </lineage>
</organism>
<dbReference type="EMBL" id="CAJQZP010001180">
    <property type="protein sequence ID" value="CAG5026742.1"/>
    <property type="molecule type" value="Genomic_DNA"/>
</dbReference>
<dbReference type="PROSITE" id="PS50878">
    <property type="entry name" value="RT_POL"/>
    <property type="match status" value="1"/>
</dbReference>
<dbReference type="PANTHER" id="PTHR47027">
    <property type="entry name" value="REVERSE TRANSCRIPTASE DOMAIN-CONTAINING PROTEIN"/>
    <property type="match status" value="1"/>
</dbReference>
<dbReference type="OrthoDB" id="410104at2759"/>
<dbReference type="PANTHER" id="PTHR47027:SF8">
    <property type="entry name" value="RIBONUCLEASE H"/>
    <property type="match status" value="1"/>
</dbReference>
<proteinExistence type="predicted"/>
<accession>A0A8S3XIC4</accession>
<feature type="domain" description="Reverse transcriptase" evidence="1">
    <location>
        <begin position="1"/>
        <end position="176"/>
    </location>
</feature>
<evidence type="ECO:0000259" key="1">
    <source>
        <dbReference type="PROSITE" id="PS50878"/>
    </source>
</evidence>